<evidence type="ECO:0000256" key="3">
    <source>
        <dbReference type="ARBA" id="ARBA00022989"/>
    </source>
</evidence>
<comment type="caution">
    <text evidence="6">The sequence shown here is derived from an EMBL/GenBank/DDBJ whole genome shotgun (WGS) entry which is preliminary data.</text>
</comment>
<evidence type="ECO:0000256" key="5">
    <source>
        <dbReference type="SAM" id="Phobius"/>
    </source>
</evidence>
<sequence length="257" mass="27404">MAEAFLYSFLSVLIISAISLVGVFSLALSDKVLRAIVFYLVSLAAGALLGDAFVHLIPEAFKAGATTIMSAAILAGIFLFFILEKIIHWHHPHGQVEECAETLASHDHCRKPLGTIIIIADSIHNFIDGVIIAASYLVSLPVGLATTIAVVIHEIPQEIGDFGLLLHSGWSKNRALLFNFLSALAAAVGVLAVFVLGAAVEKFVPVALAFAAGGFIYIAGADIMPELHKTTGFKKSFLQSLAMLFGFGLMFVLLLLE</sequence>
<dbReference type="InterPro" id="IPR003689">
    <property type="entry name" value="ZIP"/>
</dbReference>
<evidence type="ECO:0000256" key="4">
    <source>
        <dbReference type="ARBA" id="ARBA00023136"/>
    </source>
</evidence>
<keyword evidence="3 5" id="KW-1133">Transmembrane helix</keyword>
<feature type="transmembrane region" description="Helical" evidence="5">
    <location>
        <begin position="203"/>
        <end position="224"/>
    </location>
</feature>
<evidence type="ECO:0000313" key="7">
    <source>
        <dbReference type="Proteomes" id="UP000176355"/>
    </source>
</evidence>
<dbReference type="Proteomes" id="UP000176355">
    <property type="component" value="Unassembled WGS sequence"/>
</dbReference>
<evidence type="ECO:0000256" key="2">
    <source>
        <dbReference type="ARBA" id="ARBA00022692"/>
    </source>
</evidence>
<dbReference type="PANTHER" id="PTHR16950:SF16">
    <property type="entry name" value="ZINC TRANSPORTER ZIP13"/>
    <property type="match status" value="1"/>
</dbReference>
<dbReference type="GO" id="GO:0016020">
    <property type="term" value="C:membrane"/>
    <property type="evidence" value="ECO:0007669"/>
    <property type="project" value="UniProtKB-SubCell"/>
</dbReference>
<accession>A0A1G2P7W0</accession>
<reference evidence="6 7" key="1">
    <citation type="journal article" date="2016" name="Nat. Commun.">
        <title>Thousands of microbial genomes shed light on interconnected biogeochemical processes in an aquifer system.</title>
        <authorList>
            <person name="Anantharaman K."/>
            <person name="Brown C.T."/>
            <person name="Hug L.A."/>
            <person name="Sharon I."/>
            <person name="Castelle C.J."/>
            <person name="Probst A.J."/>
            <person name="Thomas B.C."/>
            <person name="Singh A."/>
            <person name="Wilkins M.J."/>
            <person name="Karaoz U."/>
            <person name="Brodie E.L."/>
            <person name="Williams K.H."/>
            <person name="Hubbard S.S."/>
            <person name="Banfield J.F."/>
        </authorList>
    </citation>
    <scope>NUCLEOTIDE SEQUENCE [LARGE SCALE GENOMIC DNA]</scope>
</reference>
<dbReference type="AlphaFoldDB" id="A0A1G2P7W0"/>
<evidence type="ECO:0000256" key="1">
    <source>
        <dbReference type="ARBA" id="ARBA00004141"/>
    </source>
</evidence>
<feature type="transmembrane region" description="Helical" evidence="5">
    <location>
        <begin position="63"/>
        <end position="83"/>
    </location>
</feature>
<dbReference type="PANTHER" id="PTHR16950">
    <property type="entry name" value="ZINC TRANSPORTER SLC39A7 HISTIDINE-RICH MEMBRANE PROTEIN KE4"/>
    <property type="match status" value="1"/>
</dbReference>
<feature type="transmembrane region" description="Helical" evidence="5">
    <location>
        <begin position="176"/>
        <end position="197"/>
    </location>
</feature>
<evidence type="ECO:0008006" key="8">
    <source>
        <dbReference type="Google" id="ProtNLM"/>
    </source>
</evidence>
<feature type="transmembrane region" description="Helical" evidence="5">
    <location>
        <begin position="236"/>
        <end position="256"/>
    </location>
</feature>
<keyword evidence="2 5" id="KW-0812">Transmembrane</keyword>
<dbReference type="EMBL" id="MHSL01000002">
    <property type="protein sequence ID" value="OHA44436.1"/>
    <property type="molecule type" value="Genomic_DNA"/>
</dbReference>
<feature type="transmembrane region" description="Helical" evidence="5">
    <location>
        <begin position="36"/>
        <end position="57"/>
    </location>
</feature>
<name>A0A1G2P7W0_9BACT</name>
<dbReference type="STRING" id="1802333.A3G03_02440"/>
<feature type="transmembrane region" description="Helical" evidence="5">
    <location>
        <begin position="6"/>
        <end position="29"/>
    </location>
</feature>
<dbReference type="Pfam" id="PF02535">
    <property type="entry name" value="Zip"/>
    <property type="match status" value="2"/>
</dbReference>
<keyword evidence="4 5" id="KW-0472">Membrane</keyword>
<gene>
    <name evidence="6" type="ORF">A3G03_02440</name>
</gene>
<protein>
    <recommendedName>
        <fullName evidence="8">ZIP family metal transporter</fullName>
    </recommendedName>
</protein>
<comment type="subcellular location">
    <subcellularLocation>
        <location evidence="1">Membrane</location>
        <topology evidence="1">Multi-pass membrane protein</topology>
    </subcellularLocation>
</comment>
<dbReference type="GO" id="GO:0046873">
    <property type="term" value="F:metal ion transmembrane transporter activity"/>
    <property type="evidence" value="ECO:0007669"/>
    <property type="project" value="InterPro"/>
</dbReference>
<evidence type="ECO:0000313" key="6">
    <source>
        <dbReference type="EMBL" id="OHA44436.1"/>
    </source>
</evidence>
<organism evidence="6 7">
    <name type="scientific">Candidatus Taylorbacteria bacterium RIFCSPLOWO2_12_FULL_44_15c</name>
    <dbReference type="NCBI Taxonomy" id="1802333"/>
    <lineage>
        <taxon>Bacteria</taxon>
        <taxon>Candidatus Tayloriibacteriota</taxon>
    </lineage>
</organism>
<proteinExistence type="predicted"/>